<dbReference type="FunFam" id="1.20.1260.20:FF:000001">
    <property type="entry name" value="PPE family protein PPE41"/>
    <property type="match status" value="1"/>
</dbReference>
<evidence type="ECO:0000313" key="3">
    <source>
        <dbReference type="EMBL" id="EFD45080.2"/>
    </source>
</evidence>
<dbReference type="InterPro" id="IPR038332">
    <property type="entry name" value="PPE_sf"/>
</dbReference>
<evidence type="ECO:0000259" key="2">
    <source>
        <dbReference type="Pfam" id="PF00823"/>
    </source>
</evidence>
<dbReference type="EMBL" id="GG663503">
    <property type="protein sequence ID" value="EFD45080.2"/>
    <property type="molecule type" value="Genomic_DNA"/>
</dbReference>
<dbReference type="PANTHER" id="PTHR46766:SF1">
    <property type="entry name" value="GLUTAMINE-RICH PROTEIN 2"/>
    <property type="match status" value="1"/>
</dbReference>
<gene>
    <name evidence="3" type="ORF">TBOG_03915</name>
</gene>
<dbReference type="InterPro" id="IPR000030">
    <property type="entry name" value="PPE_dom"/>
</dbReference>
<dbReference type="Proteomes" id="UP000005088">
    <property type="component" value="Unassembled WGS sequence"/>
</dbReference>
<dbReference type="InterPro" id="IPR002989">
    <property type="entry name" value="Mycobac_pentapep"/>
</dbReference>
<dbReference type="SUPFAM" id="SSF140459">
    <property type="entry name" value="PE/PPE dimer-like"/>
    <property type="match status" value="1"/>
</dbReference>
<sequence length="2523" mass="250215">MSFVVMPPEINSLLIYTGAGPGPLLAAAAAWDELAAELGSAAAAFGSVTSGLVGGIWQGPSSVAMAAAAAPYAGWLSAAAASAESAAGQARAVVGVFEAALAATVDPFVIAANRSRLVSLALSNLFGQNTPAIAAAEFDYELMWAQDVAAMLGYHTGASAAAEALAPFGSPLASLAAAAEPAKSLAVNLGLANVGLFNAGSGNVGSYNVGAGNVGSYNVGGGNIGGNNVGLGNVGFGNVGLANSGLTPGLMGLGNIGFGNAGSYNFGLANMGVGNIGFANTGSGNFGIGLTGDNLTGFGGFNTGSGNVGLFNSGTGNVGFFNSGTGNWGVFNSGSYNTGIGNSGIASTGLFNAGGFNTGVVNAGSYNTGSFNAGEANTGGFNPGSVNTGWLNTGDTNTGVANSGDVNTGAFISGNYSNGVLWRGDYQGLLGFSSGANVLPVIPLSLDINGGVGAITIEPIHILPDIPININETLYLGPLVVPPINVPAISLGVGIPNISIGPIKINPITLWPAQNFNQTITLAWPVSSITIPQIQQVALSPSPIPTTLIGPIHINTGFSIPVTFSYSTPALTLFPVGLSIPTGGPLTLTLGVTAGTEAFTIPGFSIPEQPLPLAINVIGHINALSTPAITIDNIPLNLHAIGGVGPVDIVGGNVPASPGFGNSTTAPSSGFFNTGAGGVSGFGNVGAHTSGWFNQSTQAMQVLPGTVSGYFNSGTLMSGIGNVGTQLSGMLSGGALGGNNFGLGNIGFDNVGFGNAGSSNFGLANMGIGNIGLANTGNGNIGIGLSGDNLTGFGGFNSGSENVGLFNSGTGNVGFFNSGTGNLGVFNSGSHNTGFFLTGNNINVLAPFTPGTLFTISEIPIDLQVIGGIGPIHVQPIDIPAFDIQITGGFIGIREFTLPEITIPAIPIHVTGTVGLEGFHVNPAFVLFGQTAMAEITANPVVLPDPFITIDHYGPPLGPPGAKFPSGSFYLSISDLQINGPIIGSYGGPGTIPGPFGATFNLSTSSLALFPAGLTVPDQTPVTVNLTGGLDSITLFPGGLAFPENPVVSLTNFSVGTGGFTVFPQGFTVDRIPVDLHTTLSIGPFPFRWDYIPPTPANGPIPAVPGGFGLTSGLFPFHFTLNGGIGPISIPTTTVVDALNPLLTVTGNLEVGPFTVPDIPIPAINFGLDGNVNVSFNAPATTLLSGLGITGSIDISGIQITNIQTQPAQLFMSVGQTLFLFDFRDGIELNPIVIPGSSIPITMAGLSIPLPTVSESIPLNFSFGSPASTVKSMILHEILPIDVSINLEDAVFIPATVLPAIPLNVDVTIPVGPINIPIITEPGSGNSTTTTSDPFSGLAVPGLGVGLLGLFDGSIANNLISGFNSAVGIVGPNVGLSNLGGGNVGLGNVGDFNLGAGNVGGFNVGGGNIGGNNVGLGNVGWGNFGLGNSGLTPGLMGLGNIGFGNAGSYNFGLANMGVGNIGFANTGSGNFGIGLAGDNLTGFGGFNTGSGNVGLFNSGTGNVGFFNSGTGNWGVFNSGSYNTGIGNSGIASTGLFNAGGFNTGVVNAGSYNTGSFNAGQANTGGFNPGSVNTGWLNTGDTNTGVANSGDVNTGAFISGNYSNGVLWRGDYQGLLGFSYRPAVLPQTPFLDLTLTGGLGSVVIPAIDIPAIRPEFSANVAIDSFTVPSIPIPQIDLAATTVSVGLGPITVPHLDIPRVPVTLNYLFGSQPGGPLKIGPITGLFNTPIGLTPLALSQIVIGASSSQGTITAFLANLPFSTPVVTIDEIPLLASITGHSEPVDIFPGGLTIPAMNPLSINLSGGTGAVTIPAITIGEIPFDLVAHSTLGPVHILIDLPAVPGFGNTTGAPSSGFFNSGAGGVSGFGNVGAMVSGGWNQAPSALLGGGSGVFNAGTLHSGVLNFGSGMSGLFNTSVLGLGAPALVSGLGSVGQQLSGLLASGTALHQGLVLNFGLADVGLGNVGLGNVGDFNLGAGNVGGFNVGGGNIGGNNVGLGNVGWGNFGLGNSGLTPGLMGLGNIGFGNAGSYNFGLANMGVGNIGFANTGSGNFGIGLTGDNLTGFGGFNTGSGNVGLFNSGTGNVGFFNSGTGNWGVFNSGSYNTGIGNSGIASTGLFNAGGFNTGVVNAGSYNTGSFNAGQANTGGFNPGSVNTGWLNTGDTNTGVANSGDVNTGAFISGNYSNGAFWRGDYQGLLGFSYTSTIIPEFTVANIHASGGAGPIIVPSIQFPAIPLDLSATGHIGGFTIPPVSISPITVRIDPVFDLGPITVQDITIPALGLDPATGVTVGPIFSSGSIIDPFSLTLLGFINVNVPAIQTAPSEILPFTVLLSSLGVTHLTPEITIPGFHIPVDPIHVELPLSVTIGPFVSPEITIPQLPLGLALSGATPAFAFPLEITIDRIPVVLDVNALLGPINAGLVIPPVPGFGNTTAVPSSGFFNIGGGGGLSGFHNLGAGMSGVLNAISDPLLGSASGFANFGTQLSGILNRGADISGVYNTGALGLITSALVSGFGNVGQQLAGLIYTGTGP</sequence>
<dbReference type="Gene3D" id="1.20.1260.20">
    <property type="entry name" value="PPE superfamily"/>
    <property type="match status" value="1"/>
</dbReference>
<reference evidence="4" key="1">
    <citation type="submission" date="2009-03" db="EMBL/GenBank/DDBJ databases">
        <title>The Genome Sequence of Mycobacterium africanum strain K85 (originally listed here as Mycobacterium tuberculosis).</title>
        <authorList>
            <consortium name="The Broad Institute Genome Sequencing Platform"/>
            <person name="Small P."/>
            <person name="Gagneaux S."/>
            <person name="Hopewell P."/>
            <person name="Young S.K."/>
            <person name="Kodira C.D."/>
            <person name="Zeng Q."/>
            <person name="Koehrsen M."/>
            <person name="Alvarado L."/>
            <person name="Berlin A."/>
            <person name="Borenstein D."/>
            <person name="Chen Z."/>
            <person name="Engels R."/>
            <person name="Freedman E."/>
            <person name="Gellesch M."/>
            <person name="Goldberg J."/>
            <person name="Griggs A."/>
            <person name="Gujja S."/>
            <person name="Heiman D."/>
            <person name="Hepburn T."/>
            <person name="Howarth C."/>
            <person name="Jen D."/>
            <person name="Larson L."/>
            <person name="Lewis B."/>
            <person name="Mehta T."/>
            <person name="Park D."/>
            <person name="Pearson M."/>
            <person name="Roberts A."/>
            <person name="Saif S."/>
            <person name="Shea T."/>
            <person name="Shenoy N."/>
            <person name="Sisk P."/>
            <person name="Stolte C."/>
            <person name="Sykes S."/>
            <person name="Walk T."/>
            <person name="White J."/>
            <person name="Yandava C."/>
            <person name="Nusbaum C."/>
            <person name="Galagan J."/>
            <person name="Birren B."/>
        </authorList>
    </citation>
    <scope>NUCLEOTIDE SEQUENCE [LARGE SCALE GENOMIC DNA]</scope>
    <source>
        <strain evidence="4">K85</strain>
    </source>
</reference>
<dbReference type="Pfam" id="PF00823">
    <property type="entry name" value="PPE"/>
    <property type="match status" value="1"/>
</dbReference>
<comment type="similarity">
    <text evidence="1">Belongs to the mycobacterial PPE family.</text>
</comment>
<dbReference type="GO" id="GO:0052572">
    <property type="term" value="P:response to host immune response"/>
    <property type="evidence" value="ECO:0007669"/>
    <property type="project" value="TreeGrafter"/>
</dbReference>
<protein>
    <submittedName>
        <fullName evidence="3">PPE family protein</fullName>
    </submittedName>
</protein>
<dbReference type="PANTHER" id="PTHR46766">
    <property type="entry name" value="GLUTAMINE-RICH PROTEIN 2"/>
    <property type="match status" value="1"/>
</dbReference>
<accession>A0A9P2M6F2</accession>
<evidence type="ECO:0000256" key="1">
    <source>
        <dbReference type="ARBA" id="ARBA00010652"/>
    </source>
</evidence>
<dbReference type="Pfam" id="PF01469">
    <property type="entry name" value="Pentapeptide_2"/>
    <property type="match status" value="15"/>
</dbReference>
<feature type="domain" description="PPE" evidence="2">
    <location>
        <begin position="3"/>
        <end position="165"/>
    </location>
</feature>
<name>A0A9P2M6F2_MYCTX</name>
<organism evidence="3 4">
    <name type="scientific">Mycobacterium tuberculosis variant africanum K85</name>
    <dbReference type="NCBI Taxonomy" id="611304"/>
    <lineage>
        <taxon>Bacteria</taxon>
        <taxon>Bacillati</taxon>
        <taxon>Actinomycetota</taxon>
        <taxon>Actinomycetes</taxon>
        <taxon>Mycobacteriales</taxon>
        <taxon>Mycobacteriaceae</taxon>
        <taxon>Mycobacterium</taxon>
        <taxon>Mycobacterium tuberculosis complex</taxon>
    </lineage>
</organism>
<evidence type="ECO:0000313" key="4">
    <source>
        <dbReference type="Proteomes" id="UP000005088"/>
    </source>
</evidence>
<proteinExistence type="inferred from homology"/>